<comment type="subcellular location">
    <subcellularLocation>
        <location evidence="1">Cell membrane</location>
        <topology evidence="1">Multi-pass membrane protein</topology>
    </subcellularLocation>
</comment>
<feature type="transmembrane region" description="Helical" evidence="7">
    <location>
        <begin position="366"/>
        <end position="386"/>
    </location>
</feature>
<feature type="transmembrane region" description="Helical" evidence="7">
    <location>
        <begin position="309"/>
        <end position="330"/>
    </location>
</feature>
<organism evidence="9 10">
    <name type="scientific">Nocardioides pini</name>
    <dbReference type="NCBI Taxonomy" id="2975053"/>
    <lineage>
        <taxon>Bacteria</taxon>
        <taxon>Bacillati</taxon>
        <taxon>Actinomycetota</taxon>
        <taxon>Actinomycetes</taxon>
        <taxon>Propionibacteriales</taxon>
        <taxon>Nocardioidaceae</taxon>
        <taxon>Nocardioides</taxon>
    </lineage>
</organism>
<evidence type="ECO:0000259" key="8">
    <source>
        <dbReference type="PROSITE" id="PS50156"/>
    </source>
</evidence>
<proteinExistence type="inferred from homology"/>
<dbReference type="Gene3D" id="1.20.1640.10">
    <property type="entry name" value="Multidrug efflux transporter AcrB transmembrane domain"/>
    <property type="match status" value="2"/>
</dbReference>
<feature type="transmembrane region" description="Helical" evidence="7">
    <location>
        <begin position="179"/>
        <end position="198"/>
    </location>
</feature>
<keyword evidence="3" id="KW-1003">Cell membrane</keyword>
<feature type="transmembrane region" description="Helical" evidence="7">
    <location>
        <begin position="646"/>
        <end position="666"/>
    </location>
</feature>
<keyword evidence="10" id="KW-1185">Reference proteome</keyword>
<feature type="transmembrane region" description="Helical" evidence="7">
    <location>
        <begin position="546"/>
        <end position="566"/>
    </location>
</feature>
<feature type="transmembrane region" description="Helical" evidence="7">
    <location>
        <begin position="279"/>
        <end position="297"/>
    </location>
</feature>
<sequence length="713" mass="74206">MLEDLGRLLHRWRRPVLATWAVVVVLGATLGGSVFDLAEAPDPLRDDSESAQVARLLEDADPEGELVVAVLSGADVYGVDVIDQATRVLHDVRDLPDVVEARDPWTTGAQDLVRPDRFGTVVTVEIDHTVDRDRALAAAAEVEEALQLVGMPEVLVGGPLLAEEAFGEQAVQDAARGEGVAILVLVVVLALALGGLVVGVLPVVTALGSVCVALLALAGLARLTPVSDYAVNVVTLLGLGLAVDYALLVLGRFREERAGAPAGDIAAVLGRTLATSGRTVLVSGLTVATALAGLLVLRDPVLSPMAVGGLVAVAGATLTGLTLAPALVAVSHGRIPAPAEGRLLGGTPSAHALLPRLARAAQRRPWPVLLGCTALLLLLAMPLLALDLRNSDTRSLARDSEPRLTQAAIEDGYPDQVATPITVLVEAEFTSQETADAMAGLAGIPGVVDVLLFDPVPGDLSQLLVEPEPDAAGDYDGPKVQDLVRRMRAADLGSDVLVGGPTAELVDTRDALADRAPVAVLVVALLTAVLLGRLTRSVVVPLKAVALNLLSLGATLGVVVAVFQWGWGSSLLGFDSWGALDVTTPLLLFMFAFGLSMDYHVFLVARIREAWDEALAGPRRKRDRAVDLRAVNDEAVLTGITASGPVVTLAAVAIGIVFLGFALGELVAVKEIGVGMTVAVLLDVTVVRGLLLPASMTLLGRWNWWLPGKGRQG</sequence>
<reference evidence="9" key="1">
    <citation type="submission" date="2022-08" db="EMBL/GenBank/DDBJ databases">
        <title>Genome sequencing of Nocardioides sp. STR2.</title>
        <authorList>
            <person name="So Y."/>
        </authorList>
    </citation>
    <scope>NUCLEOTIDE SEQUENCE</scope>
    <source>
        <strain evidence="9">STR2</strain>
    </source>
</reference>
<feature type="transmembrane region" description="Helical" evidence="7">
    <location>
        <begin position="516"/>
        <end position="534"/>
    </location>
</feature>
<feature type="transmembrane region" description="Helical" evidence="7">
    <location>
        <begin position="203"/>
        <end position="223"/>
    </location>
</feature>
<protein>
    <submittedName>
        <fullName evidence="9">MMPL family transporter</fullName>
    </submittedName>
</protein>
<dbReference type="Pfam" id="PF03176">
    <property type="entry name" value="MMPL"/>
    <property type="match status" value="2"/>
</dbReference>
<dbReference type="InterPro" id="IPR004869">
    <property type="entry name" value="MMPL_dom"/>
</dbReference>
<evidence type="ECO:0000313" key="9">
    <source>
        <dbReference type="EMBL" id="MCY4727039.1"/>
    </source>
</evidence>
<dbReference type="EMBL" id="JAPPUX010000003">
    <property type="protein sequence ID" value="MCY4727039.1"/>
    <property type="molecule type" value="Genomic_DNA"/>
</dbReference>
<feature type="transmembrane region" description="Helical" evidence="7">
    <location>
        <begin position="229"/>
        <end position="250"/>
    </location>
</feature>
<name>A0ABT4CDL9_9ACTN</name>
<dbReference type="InterPro" id="IPR050545">
    <property type="entry name" value="Mycobact_MmpL"/>
</dbReference>
<dbReference type="RefSeq" id="WP_268112000.1">
    <property type="nucleotide sequence ID" value="NZ_JAPPUX010000003.1"/>
</dbReference>
<evidence type="ECO:0000256" key="4">
    <source>
        <dbReference type="ARBA" id="ARBA00022692"/>
    </source>
</evidence>
<dbReference type="PANTHER" id="PTHR33406:SF11">
    <property type="entry name" value="MEMBRANE PROTEIN SCO6666-RELATED"/>
    <property type="match status" value="1"/>
</dbReference>
<dbReference type="InterPro" id="IPR000731">
    <property type="entry name" value="SSD"/>
</dbReference>
<dbReference type="SUPFAM" id="SSF82866">
    <property type="entry name" value="Multidrug efflux transporter AcrB transmembrane domain"/>
    <property type="match status" value="2"/>
</dbReference>
<evidence type="ECO:0000256" key="1">
    <source>
        <dbReference type="ARBA" id="ARBA00004651"/>
    </source>
</evidence>
<evidence type="ECO:0000256" key="6">
    <source>
        <dbReference type="ARBA" id="ARBA00023136"/>
    </source>
</evidence>
<evidence type="ECO:0000256" key="5">
    <source>
        <dbReference type="ARBA" id="ARBA00022989"/>
    </source>
</evidence>
<dbReference type="PROSITE" id="PS50156">
    <property type="entry name" value="SSD"/>
    <property type="match status" value="1"/>
</dbReference>
<comment type="caution">
    <text evidence="9">The sequence shown here is derived from an EMBL/GenBank/DDBJ whole genome shotgun (WGS) entry which is preliminary data.</text>
</comment>
<feature type="transmembrane region" description="Helical" evidence="7">
    <location>
        <begin position="586"/>
        <end position="605"/>
    </location>
</feature>
<keyword evidence="4 7" id="KW-0812">Transmembrane</keyword>
<dbReference type="Proteomes" id="UP001074726">
    <property type="component" value="Unassembled WGS sequence"/>
</dbReference>
<evidence type="ECO:0000313" key="10">
    <source>
        <dbReference type="Proteomes" id="UP001074726"/>
    </source>
</evidence>
<accession>A0ABT4CDL9</accession>
<evidence type="ECO:0000256" key="2">
    <source>
        <dbReference type="ARBA" id="ARBA00010157"/>
    </source>
</evidence>
<evidence type="ECO:0000256" key="7">
    <source>
        <dbReference type="SAM" id="Phobius"/>
    </source>
</evidence>
<gene>
    <name evidence="9" type="ORF">NYO98_12200</name>
</gene>
<keyword evidence="5 7" id="KW-1133">Transmembrane helix</keyword>
<dbReference type="PANTHER" id="PTHR33406">
    <property type="entry name" value="MEMBRANE PROTEIN MJ1562-RELATED"/>
    <property type="match status" value="1"/>
</dbReference>
<feature type="domain" description="SSD" evidence="8">
    <location>
        <begin position="191"/>
        <end position="330"/>
    </location>
</feature>
<comment type="similarity">
    <text evidence="2">Belongs to the resistance-nodulation-cell division (RND) (TC 2.A.6) family. MmpL subfamily.</text>
</comment>
<evidence type="ECO:0000256" key="3">
    <source>
        <dbReference type="ARBA" id="ARBA00022475"/>
    </source>
</evidence>
<keyword evidence="6 7" id="KW-0472">Membrane</keyword>